<feature type="binding site" evidence="9">
    <location>
        <begin position="249"/>
        <end position="250"/>
    </location>
    <ligand>
        <name>ATP</name>
        <dbReference type="ChEBI" id="CHEBI:30616"/>
    </ligand>
</feature>
<keyword evidence="5 10" id="KW-0418">Kinase</keyword>
<dbReference type="GO" id="GO:0009090">
    <property type="term" value="P:homoserine biosynthetic process"/>
    <property type="evidence" value="ECO:0007669"/>
    <property type="project" value="TreeGrafter"/>
</dbReference>
<keyword evidence="4 9" id="KW-0547">Nucleotide-binding</keyword>
<dbReference type="Gene3D" id="3.40.1160.10">
    <property type="entry name" value="Acetylglutamate kinase-like"/>
    <property type="match status" value="1"/>
</dbReference>
<dbReference type="NCBIfam" id="TIGR00657">
    <property type="entry name" value="asp_kinases"/>
    <property type="match status" value="1"/>
</dbReference>
<dbReference type="Gene3D" id="3.30.2130.10">
    <property type="entry name" value="VC0802-like"/>
    <property type="match status" value="1"/>
</dbReference>
<dbReference type="SUPFAM" id="SSF53633">
    <property type="entry name" value="Carbamate kinase-like"/>
    <property type="match status" value="1"/>
</dbReference>
<keyword evidence="7" id="KW-0220">Diaminopimelate biosynthesis</keyword>
<dbReference type="UniPathway" id="UPA00034">
    <property type="reaction ID" value="UER00015"/>
</dbReference>
<name>A0A401ZB19_9CHLR</name>
<dbReference type="InterPro" id="IPR005260">
    <property type="entry name" value="Asp_kin_monofn"/>
</dbReference>
<dbReference type="EMBL" id="BIFQ01000001">
    <property type="protein sequence ID" value="GCE04042.1"/>
    <property type="molecule type" value="Genomic_DNA"/>
</dbReference>
<dbReference type="PIRSF" id="PIRSF000726">
    <property type="entry name" value="Asp_kin"/>
    <property type="match status" value="1"/>
</dbReference>
<keyword evidence="15" id="KW-1185">Reference proteome</keyword>
<dbReference type="PANTHER" id="PTHR21499">
    <property type="entry name" value="ASPARTATE KINASE"/>
    <property type="match status" value="1"/>
</dbReference>
<accession>A0A401ZB19</accession>
<dbReference type="GO" id="GO:0019877">
    <property type="term" value="P:diaminopimelate biosynthetic process"/>
    <property type="evidence" value="ECO:0007669"/>
    <property type="project" value="UniProtKB-KW"/>
</dbReference>
<evidence type="ECO:0000256" key="5">
    <source>
        <dbReference type="ARBA" id="ARBA00022777"/>
    </source>
</evidence>
<keyword evidence="6 9" id="KW-0067">ATP-binding</keyword>
<dbReference type="InterPro" id="IPR001341">
    <property type="entry name" value="Asp_kinase"/>
</dbReference>
<feature type="domain" description="Aspartate/glutamate/uridylate kinase" evidence="12">
    <location>
        <begin position="5"/>
        <end position="306"/>
    </location>
</feature>
<dbReference type="InterPro" id="IPR054352">
    <property type="entry name" value="ACT_Aspartokinase"/>
</dbReference>
<evidence type="ECO:0000256" key="4">
    <source>
        <dbReference type="ARBA" id="ARBA00022741"/>
    </source>
</evidence>
<feature type="binding site" evidence="9">
    <location>
        <position position="260"/>
    </location>
    <ligand>
        <name>ATP</name>
        <dbReference type="ChEBI" id="CHEBI:30616"/>
    </ligand>
</feature>
<keyword evidence="11" id="KW-0028">Amino-acid biosynthesis</keyword>
<comment type="caution">
    <text evidence="14">The sequence shown here is derived from an EMBL/GenBank/DDBJ whole genome shotgun (WGS) entry which is preliminary data.</text>
</comment>
<dbReference type="OrthoDB" id="9799110at2"/>
<dbReference type="EC" id="2.7.2.4" evidence="10"/>
<dbReference type="CDD" id="cd04892">
    <property type="entry name" value="ACT_AK-like_2"/>
    <property type="match status" value="1"/>
</dbReference>
<comment type="similarity">
    <text evidence="2 10">Belongs to the aspartokinase family.</text>
</comment>
<evidence type="ECO:0000259" key="13">
    <source>
        <dbReference type="Pfam" id="PF22468"/>
    </source>
</evidence>
<evidence type="ECO:0000256" key="6">
    <source>
        <dbReference type="ARBA" id="ARBA00022840"/>
    </source>
</evidence>
<dbReference type="SUPFAM" id="SSF55021">
    <property type="entry name" value="ACT-like"/>
    <property type="match status" value="2"/>
</dbReference>
<evidence type="ECO:0000256" key="10">
    <source>
        <dbReference type="RuleBase" id="RU003448"/>
    </source>
</evidence>
<protein>
    <recommendedName>
        <fullName evidence="10">Aspartokinase</fullName>
        <ecNumber evidence="10">2.7.2.4</ecNumber>
    </recommendedName>
</protein>
<feature type="binding site" evidence="9">
    <location>
        <begin position="285"/>
        <end position="286"/>
    </location>
    <ligand>
        <name>ATP</name>
        <dbReference type="ChEBI" id="CHEBI:30616"/>
    </ligand>
</feature>
<dbReference type="UniPathway" id="UPA00051">
    <property type="reaction ID" value="UER00462"/>
</dbReference>
<evidence type="ECO:0000256" key="9">
    <source>
        <dbReference type="PIRSR" id="PIRSR000726-1"/>
    </source>
</evidence>
<evidence type="ECO:0000256" key="7">
    <source>
        <dbReference type="ARBA" id="ARBA00022915"/>
    </source>
</evidence>
<dbReference type="GO" id="GO:0004072">
    <property type="term" value="F:aspartate kinase activity"/>
    <property type="evidence" value="ECO:0007669"/>
    <property type="project" value="UniProtKB-EC"/>
</dbReference>
<sequence>MEQSVCVLKFGGTSVGSGERIRRVASIIVDTLHDSTAPFPVVVVSAMSGVTDQLLRIARYACSGEGESCDQELSSLRQKHLDAASHVTHAGEERTRLLDELEEAIGKLSEDVQILRKAAANDDMVHLRTATVASWGERLSILLVAAAVRTRGAAAEPVRKEVIITSHPPHDLAQPFGVVEGADPLIEETRTNAQMLIYPLVEAGVVPIAAGFMGRTITGFVTTLGRNGSDYSATVIGAALDCVDVSIYTDVDGVLTADPRMVANTRLLTQLSYAEAARLSWFGAKVLHPRTLIPIAHRNIPVRVRNSFRPHIRGTIIGPTGHTPSGAGAITIRRNMALITVESTDLFGAPENAGQVFDLAARAGAAPAAICSSSGHHLSFVVDEKAADSVVALLQRNMDKELWRVSLRRGLAACACIGSGFTNDPMSPARAITALASERIPVISQGASEQGITLIVENRSAERALRCLHRDLIAPVIPLVRHPATGKEARRQA</sequence>
<comment type="pathway">
    <text evidence="1 11">Amino-acid biosynthesis; L-lysine biosynthesis via DAP pathway; (S)-tetrahydrodipicolinate from L-aspartate: step 1/4.</text>
</comment>
<comment type="pathway">
    <text evidence="11">Amino-acid biosynthesis; L-methionine biosynthesis via de novo pathway; L-homoserine from L-aspartate: step 1/3.</text>
</comment>
<dbReference type="UniPathway" id="UPA00050">
    <property type="reaction ID" value="UER00461"/>
</dbReference>
<comment type="pathway">
    <text evidence="11">Amino-acid biosynthesis; L-threonine biosynthesis; L-threonine from L-aspartate: step 1/5.</text>
</comment>
<proteinExistence type="inferred from homology"/>
<dbReference type="Gene3D" id="1.20.120.1320">
    <property type="entry name" value="Aspartokinase, catalytic domain"/>
    <property type="match status" value="1"/>
</dbReference>
<dbReference type="InterPro" id="IPR001048">
    <property type="entry name" value="Asp/Glu/Uridylate_kinase"/>
</dbReference>
<keyword evidence="3 10" id="KW-0808">Transferase</keyword>
<evidence type="ECO:0000256" key="2">
    <source>
        <dbReference type="ARBA" id="ARBA00010122"/>
    </source>
</evidence>
<dbReference type="InterPro" id="IPR036393">
    <property type="entry name" value="AceGlu_kinase-like_sf"/>
</dbReference>
<dbReference type="GO" id="GO:0005524">
    <property type="term" value="F:ATP binding"/>
    <property type="evidence" value="ECO:0007669"/>
    <property type="project" value="UniProtKB-KW"/>
</dbReference>
<dbReference type="PROSITE" id="PS00324">
    <property type="entry name" value="ASPARTOKINASE"/>
    <property type="match status" value="1"/>
</dbReference>
<evidence type="ECO:0000313" key="15">
    <source>
        <dbReference type="Proteomes" id="UP000287224"/>
    </source>
</evidence>
<feature type="domain" description="Aspartokinase ACT" evidence="13">
    <location>
        <begin position="416"/>
        <end position="471"/>
    </location>
</feature>
<dbReference type="GO" id="GO:0009088">
    <property type="term" value="P:threonine biosynthetic process"/>
    <property type="evidence" value="ECO:0007669"/>
    <property type="project" value="UniProtKB-UniPathway"/>
</dbReference>
<dbReference type="AlphaFoldDB" id="A0A401ZB19"/>
<gene>
    <name evidence="14" type="ORF">KDAU_13710</name>
</gene>
<dbReference type="PANTHER" id="PTHR21499:SF59">
    <property type="entry name" value="ASPARTOKINASE"/>
    <property type="match status" value="1"/>
</dbReference>
<evidence type="ECO:0000313" key="14">
    <source>
        <dbReference type="EMBL" id="GCE04042.1"/>
    </source>
</evidence>
<dbReference type="InterPro" id="IPR042199">
    <property type="entry name" value="AsparK_Bifunc_asparK/hSer_DH"/>
</dbReference>
<comment type="catalytic activity">
    <reaction evidence="8 10">
        <text>L-aspartate + ATP = 4-phospho-L-aspartate + ADP</text>
        <dbReference type="Rhea" id="RHEA:23776"/>
        <dbReference type="ChEBI" id="CHEBI:29991"/>
        <dbReference type="ChEBI" id="CHEBI:30616"/>
        <dbReference type="ChEBI" id="CHEBI:57535"/>
        <dbReference type="ChEBI" id="CHEBI:456216"/>
        <dbReference type="EC" id="2.7.2.4"/>
    </reaction>
</comment>
<evidence type="ECO:0000256" key="3">
    <source>
        <dbReference type="ARBA" id="ARBA00022679"/>
    </source>
</evidence>
<evidence type="ECO:0000256" key="1">
    <source>
        <dbReference type="ARBA" id="ARBA00004766"/>
    </source>
</evidence>
<dbReference type="InterPro" id="IPR045865">
    <property type="entry name" value="ACT-like_dom_sf"/>
</dbReference>
<dbReference type="GO" id="GO:0009089">
    <property type="term" value="P:lysine biosynthetic process via diaminopimelate"/>
    <property type="evidence" value="ECO:0007669"/>
    <property type="project" value="UniProtKB-UniPathway"/>
</dbReference>
<dbReference type="Proteomes" id="UP000287224">
    <property type="component" value="Unassembled WGS sequence"/>
</dbReference>
<evidence type="ECO:0000259" key="12">
    <source>
        <dbReference type="Pfam" id="PF00696"/>
    </source>
</evidence>
<evidence type="ECO:0000256" key="8">
    <source>
        <dbReference type="ARBA" id="ARBA00047872"/>
    </source>
</evidence>
<organism evidence="14 15">
    <name type="scientific">Dictyobacter aurantiacus</name>
    <dbReference type="NCBI Taxonomy" id="1936993"/>
    <lineage>
        <taxon>Bacteria</taxon>
        <taxon>Bacillati</taxon>
        <taxon>Chloroflexota</taxon>
        <taxon>Ktedonobacteria</taxon>
        <taxon>Ktedonobacterales</taxon>
        <taxon>Dictyobacteraceae</taxon>
        <taxon>Dictyobacter</taxon>
    </lineage>
</organism>
<dbReference type="InterPro" id="IPR018042">
    <property type="entry name" value="Aspartate_kinase_CS"/>
</dbReference>
<dbReference type="RefSeq" id="WP_126595237.1">
    <property type="nucleotide sequence ID" value="NZ_BIFQ01000001.1"/>
</dbReference>
<dbReference type="Pfam" id="PF22468">
    <property type="entry name" value="ACT_9"/>
    <property type="match status" value="1"/>
</dbReference>
<reference evidence="15" key="1">
    <citation type="submission" date="2018-12" db="EMBL/GenBank/DDBJ databases">
        <title>Tengunoibacter tsumagoiensis gen. nov., sp. nov., Dictyobacter kobayashii sp. nov., D. alpinus sp. nov., and D. joshuensis sp. nov. and description of Dictyobacteraceae fam. nov. within the order Ktedonobacterales isolated from Tengu-no-mugimeshi.</title>
        <authorList>
            <person name="Wang C.M."/>
            <person name="Zheng Y."/>
            <person name="Sakai Y."/>
            <person name="Toyoda A."/>
            <person name="Minakuchi Y."/>
            <person name="Abe K."/>
            <person name="Yokota A."/>
            <person name="Yabe S."/>
        </authorList>
    </citation>
    <scope>NUCLEOTIDE SEQUENCE [LARGE SCALE GENOMIC DNA]</scope>
    <source>
        <strain evidence="15">S-27</strain>
    </source>
</reference>
<dbReference type="Pfam" id="PF00696">
    <property type="entry name" value="AA_kinase"/>
    <property type="match status" value="1"/>
</dbReference>
<evidence type="ECO:0000256" key="11">
    <source>
        <dbReference type="RuleBase" id="RU004249"/>
    </source>
</evidence>
<dbReference type="GO" id="GO:0005829">
    <property type="term" value="C:cytosol"/>
    <property type="evidence" value="ECO:0007669"/>
    <property type="project" value="TreeGrafter"/>
</dbReference>